<evidence type="ECO:0000256" key="2">
    <source>
        <dbReference type="ARBA" id="ARBA00023239"/>
    </source>
</evidence>
<name>A0A1H8HQV3_9SPHI</name>
<dbReference type="Pfam" id="PF05426">
    <property type="entry name" value="Alginate_lyase"/>
    <property type="match status" value="1"/>
</dbReference>
<dbReference type="InterPro" id="IPR008397">
    <property type="entry name" value="Alginate_lyase_dom"/>
</dbReference>
<dbReference type="AlphaFoldDB" id="A0A1H8HQV3"/>
<gene>
    <name evidence="4" type="ORF">SAMN05192574_103589</name>
</gene>
<dbReference type="SUPFAM" id="SSF48230">
    <property type="entry name" value="Chondroitin AC/alginate lyase"/>
    <property type="match status" value="1"/>
</dbReference>
<keyword evidence="1" id="KW-0732">Signal</keyword>
<feature type="domain" description="Alginate lyase" evidence="3">
    <location>
        <begin position="115"/>
        <end position="316"/>
    </location>
</feature>
<evidence type="ECO:0000256" key="1">
    <source>
        <dbReference type="ARBA" id="ARBA00022729"/>
    </source>
</evidence>
<keyword evidence="5" id="KW-1185">Reference proteome</keyword>
<dbReference type="Proteomes" id="UP000198942">
    <property type="component" value="Unassembled WGS sequence"/>
</dbReference>
<accession>A0A1H8HQV3</accession>
<evidence type="ECO:0000313" key="4">
    <source>
        <dbReference type="EMBL" id="SEN58148.1"/>
    </source>
</evidence>
<dbReference type="RefSeq" id="WP_091210901.1">
    <property type="nucleotide sequence ID" value="NZ_FOCL01000003.1"/>
</dbReference>
<dbReference type="GO" id="GO:0042597">
    <property type="term" value="C:periplasmic space"/>
    <property type="evidence" value="ECO:0007669"/>
    <property type="project" value="InterPro"/>
</dbReference>
<evidence type="ECO:0000259" key="3">
    <source>
        <dbReference type="Pfam" id="PF05426"/>
    </source>
</evidence>
<reference evidence="5" key="1">
    <citation type="submission" date="2016-10" db="EMBL/GenBank/DDBJ databases">
        <authorList>
            <person name="Varghese N."/>
            <person name="Submissions S."/>
        </authorList>
    </citation>
    <scope>NUCLEOTIDE SEQUENCE [LARGE SCALE GENOMIC DNA]</scope>
    <source>
        <strain evidence="5">Gh-48</strain>
    </source>
</reference>
<evidence type="ECO:0000313" key="5">
    <source>
        <dbReference type="Proteomes" id="UP000198942"/>
    </source>
</evidence>
<dbReference type="Gene3D" id="1.50.10.100">
    <property type="entry name" value="Chondroitin AC/alginate lyase"/>
    <property type="match status" value="1"/>
</dbReference>
<organism evidence="4 5">
    <name type="scientific">Mucilaginibacter gossypiicola</name>
    <dbReference type="NCBI Taxonomy" id="551995"/>
    <lineage>
        <taxon>Bacteria</taxon>
        <taxon>Pseudomonadati</taxon>
        <taxon>Bacteroidota</taxon>
        <taxon>Sphingobacteriia</taxon>
        <taxon>Sphingobacteriales</taxon>
        <taxon>Sphingobacteriaceae</taxon>
        <taxon>Mucilaginibacter</taxon>
    </lineage>
</organism>
<dbReference type="OrthoDB" id="222550at2"/>
<sequence>MKPILWLMALCAILVTTSCKKSPSLYGVEKNSKGVGNPAGAATFKHPGMLLTATSLDYIKTQIASSSEPWNTTLIALKASTWASLNYQMQGPTALVTRDPTIIARDGINYKSIIENDSYAIFAQALMWKLTGNNAYADNAVKMLNAWSTTLKSITSTGPDVYLCASFNGFIMANGAELVRDYSGWQAADLQRCKDMFRNIWYPVIKGIEIPGGANGTWDSANAKAIMAFGIFLDDQSMFDAAYNYFYHGSGDGTIEHYFLPSGQNQESGRTQSYSQLGLCNFEELCEMGYNQGKPDMWVAKDTVIMKAFEYNAKYNLGQDVPFNTAFPEVYGKWVYPAISADSRGSYRPIFYMAYNQFHNRLGAAMPNTQRVLEQYTAIEKQTIGTVTDGTGWGSLLFYHPSAGGLTPVAVGALRWEFDALEGWGGIPWAENSKVAVANGQLEVSASIGTYIRAWQGSALLDPVTYPYLAVKVTQIPKLKKSTDDWAVQAYWSINGTNHDYRYVSKTDMTLLGTQVYVIKWTPKSGLNDGVPFPTASTTGGLYLDFGDCASGEKAKVDWVRSYKTLADIPNN</sequence>
<dbReference type="GO" id="GO:0016829">
    <property type="term" value="F:lyase activity"/>
    <property type="evidence" value="ECO:0007669"/>
    <property type="project" value="UniProtKB-KW"/>
</dbReference>
<dbReference type="EMBL" id="FOCL01000003">
    <property type="protein sequence ID" value="SEN58148.1"/>
    <property type="molecule type" value="Genomic_DNA"/>
</dbReference>
<dbReference type="STRING" id="551995.SAMN05192574_103589"/>
<dbReference type="PROSITE" id="PS51257">
    <property type="entry name" value="PROKAR_LIPOPROTEIN"/>
    <property type="match status" value="1"/>
</dbReference>
<keyword evidence="2 4" id="KW-0456">Lyase</keyword>
<protein>
    <submittedName>
        <fullName evidence="4">Alginate lyase</fullName>
    </submittedName>
</protein>
<dbReference type="InterPro" id="IPR008929">
    <property type="entry name" value="Chondroitin_lyas"/>
</dbReference>
<proteinExistence type="predicted"/>